<accession>A0A822XV11</accession>
<evidence type="ECO:0000313" key="2">
    <source>
        <dbReference type="Proteomes" id="UP000607653"/>
    </source>
</evidence>
<sequence length="60" mass="7033">MIKFFKYLPIKLPPTIELFLLILELGFSFNKCKGQLSYDHDANISSSDIANTNWVFCQRY</sequence>
<gene>
    <name evidence="1" type="ORF">HUJ06_022751</name>
</gene>
<evidence type="ECO:0000313" key="1">
    <source>
        <dbReference type="EMBL" id="DAD21288.1"/>
    </source>
</evidence>
<proteinExistence type="predicted"/>
<comment type="caution">
    <text evidence="1">The sequence shown here is derived from an EMBL/GenBank/DDBJ whole genome shotgun (WGS) entry which is preliminary data.</text>
</comment>
<protein>
    <submittedName>
        <fullName evidence="1">Uncharacterized protein</fullName>
    </submittedName>
</protein>
<reference evidence="1 2" key="1">
    <citation type="journal article" date="2020" name="Mol. Biol. Evol.">
        <title>Distinct Expression and Methylation Patterns for Genes with Different Fates following a Single Whole-Genome Duplication in Flowering Plants.</title>
        <authorList>
            <person name="Shi T."/>
            <person name="Rahmani R.S."/>
            <person name="Gugger P.F."/>
            <person name="Wang M."/>
            <person name="Li H."/>
            <person name="Zhang Y."/>
            <person name="Li Z."/>
            <person name="Wang Q."/>
            <person name="Van de Peer Y."/>
            <person name="Marchal K."/>
            <person name="Chen J."/>
        </authorList>
    </citation>
    <scope>NUCLEOTIDE SEQUENCE [LARGE SCALE GENOMIC DNA]</scope>
    <source>
        <tissue evidence="1">Leaf</tissue>
    </source>
</reference>
<name>A0A822XV11_NELNU</name>
<dbReference type="AlphaFoldDB" id="A0A822XV11"/>
<dbReference type="EMBL" id="DUZY01000001">
    <property type="protein sequence ID" value="DAD21288.1"/>
    <property type="molecule type" value="Genomic_DNA"/>
</dbReference>
<keyword evidence="2" id="KW-1185">Reference proteome</keyword>
<organism evidence="1 2">
    <name type="scientific">Nelumbo nucifera</name>
    <name type="common">Sacred lotus</name>
    <dbReference type="NCBI Taxonomy" id="4432"/>
    <lineage>
        <taxon>Eukaryota</taxon>
        <taxon>Viridiplantae</taxon>
        <taxon>Streptophyta</taxon>
        <taxon>Embryophyta</taxon>
        <taxon>Tracheophyta</taxon>
        <taxon>Spermatophyta</taxon>
        <taxon>Magnoliopsida</taxon>
        <taxon>Proteales</taxon>
        <taxon>Nelumbonaceae</taxon>
        <taxon>Nelumbo</taxon>
    </lineage>
</organism>
<dbReference type="Proteomes" id="UP000607653">
    <property type="component" value="Unassembled WGS sequence"/>
</dbReference>